<comment type="subcellular location">
    <subcellularLocation>
        <location evidence="1">Cell membrane</location>
        <topology evidence="1">Multi-pass membrane protein</topology>
    </subcellularLocation>
</comment>
<name>A0ABT1J9F6_9ACTN</name>
<feature type="transmembrane region" description="Helical" evidence="5">
    <location>
        <begin position="138"/>
        <end position="157"/>
    </location>
</feature>
<feature type="transmembrane region" description="Helical" evidence="5">
    <location>
        <begin position="219"/>
        <end position="241"/>
    </location>
</feature>
<keyword evidence="3 5" id="KW-1133">Transmembrane helix</keyword>
<dbReference type="InterPro" id="IPR036259">
    <property type="entry name" value="MFS_trans_sf"/>
</dbReference>
<dbReference type="Pfam" id="PF07690">
    <property type="entry name" value="MFS_1"/>
    <property type="match status" value="1"/>
</dbReference>
<feature type="transmembrane region" description="Helical" evidence="5">
    <location>
        <begin position="110"/>
        <end position="131"/>
    </location>
</feature>
<evidence type="ECO:0000256" key="1">
    <source>
        <dbReference type="ARBA" id="ARBA00004651"/>
    </source>
</evidence>
<dbReference type="CDD" id="cd17324">
    <property type="entry name" value="MFS_NepI_like"/>
    <property type="match status" value="1"/>
</dbReference>
<evidence type="ECO:0000256" key="3">
    <source>
        <dbReference type="ARBA" id="ARBA00022989"/>
    </source>
</evidence>
<dbReference type="SUPFAM" id="SSF103473">
    <property type="entry name" value="MFS general substrate transporter"/>
    <property type="match status" value="1"/>
</dbReference>
<dbReference type="InterPro" id="IPR011701">
    <property type="entry name" value="MFS"/>
</dbReference>
<dbReference type="Proteomes" id="UP001206483">
    <property type="component" value="Unassembled WGS sequence"/>
</dbReference>
<feature type="transmembrane region" description="Helical" evidence="5">
    <location>
        <begin position="367"/>
        <end position="388"/>
    </location>
</feature>
<keyword evidence="8" id="KW-1185">Reference proteome</keyword>
<feature type="transmembrane region" description="Helical" evidence="5">
    <location>
        <begin position="51"/>
        <end position="70"/>
    </location>
</feature>
<dbReference type="InterPro" id="IPR020846">
    <property type="entry name" value="MFS_dom"/>
</dbReference>
<feature type="transmembrane region" description="Helical" evidence="5">
    <location>
        <begin position="341"/>
        <end position="361"/>
    </location>
</feature>
<evidence type="ECO:0000256" key="2">
    <source>
        <dbReference type="ARBA" id="ARBA00022692"/>
    </source>
</evidence>
<accession>A0ABT1J9F6</accession>
<feature type="domain" description="Major facilitator superfamily (MFS) profile" evidence="6">
    <location>
        <begin position="15"/>
        <end position="419"/>
    </location>
</feature>
<evidence type="ECO:0000259" key="6">
    <source>
        <dbReference type="PROSITE" id="PS50850"/>
    </source>
</evidence>
<evidence type="ECO:0000313" key="7">
    <source>
        <dbReference type="EMBL" id="MCP2313693.1"/>
    </source>
</evidence>
<dbReference type="EMBL" id="JAMZDX010000007">
    <property type="protein sequence ID" value="MCP2313693.1"/>
    <property type="molecule type" value="Genomic_DNA"/>
</dbReference>
<keyword evidence="2 5" id="KW-0812">Transmembrane</keyword>
<dbReference type="PANTHER" id="PTHR42910:SF1">
    <property type="entry name" value="MAJOR FACILITATOR SUPERFAMILY (MFS) PROFILE DOMAIN-CONTAINING PROTEIN"/>
    <property type="match status" value="1"/>
</dbReference>
<evidence type="ECO:0000313" key="8">
    <source>
        <dbReference type="Proteomes" id="UP001206483"/>
    </source>
</evidence>
<evidence type="ECO:0000256" key="5">
    <source>
        <dbReference type="SAM" id="Phobius"/>
    </source>
</evidence>
<dbReference type="RefSeq" id="WP_253803771.1">
    <property type="nucleotide sequence ID" value="NZ_BAAAUB010000089.1"/>
</dbReference>
<reference evidence="7 8" key="1">
    <citation type="submission" date="2022-06" db="EMBL/GenBank/DDBJ databases">
        <title>Sequencing the genomes of 1000 actinobacteria strains.</title>
        <authorList>
            <person name="Klenk H.-P."/>
        </authorList>
    </citation>
    <scope>NUCLEOTIDE SEQUENCE [LARGE SCALE GENOMIC DNA]</scope>
    <source>
        <strain evidence="7 8">DSM 41656</strain>
    </source>
</reference>
<dbReference type="Gene3D" id="1.20.1250.20">
    <property type="entry name" value="MFS general substrate transporter like domains"/>
    <property type="match status" value="1"/>
</dbReference>
<feature type="transmembrane region" description="Helical" evidence="5">
    <location>
        <begin position="82"/>
        <end position="104"/>
    </location>
</feature>
<feature type="transmembrane region" description="Helical" evidence="5">
    <location>
        <begin position="247"/>
        <end position="269"/>
    </location>
</feature>
<comment type="caution">
    <text evidence="7">The sequence shown here is derived from an EMBL/GenBank/DDBJ whole genome shotgun (WGS) entry which is preliminary data.</text>
</comment>
<protein>
    <submittedName>
        <fullName evidence="7">MFS family arabinose efflux permease</fullName>
    </submittedName>
</protein>
<dbReference type="PANTHER" id="PTHR42910">
    <property type="entry name" value="TRANSPORTER SCO4007-RELATED"/>
    <property type="match status" value="1"/>
</dbReference>
<dbReference type="PROSITE" id="PS50850">
    <property type="entry name" value="MFS"/>
    <property type="match status" value="1"/>
</dbReference>
<gene>
    <name evidence="7" type="ORF">FHR36_006892</name>
</gene>
<keyword evidence="4 5" id="KW-0472">Membrane</keyword>
<evidence type="ECO:0000256" key="4">
    <source>
        <dbReference type="ARBA" id="ARBA00023136"/>
    </source>
</evidence>
<proteinExistence type="predicted"/>
<feature type="transmembrane region" description="Helical" evidence="5">
    <location>
        <begin position="276"/>
        <end position="296"/>
    </location>
</feature>
<organism evidence="7 8">
    <name type="scientific">Kitasatospora paracochleata</name>
    <dbReference type="NCBI Taxonomy" id="58354"/>
    <lineage>
        <taxon>Bacteria</taxon>
        <taxon>Bacillati</taxon>
        <taxon>Actinomycetota</taxon>
        <taxon>Actinomycetes</taxon>
        <taxon>Kitasatosporales</taxon>
        <taxon>Streptomycetaceae</taxon>
        <taxon>Kitasatospora</taxon>
    </lineage>
</organism>
<sequence>MSESLMRPGRGGARLTALLAVTSAVTAANVYLSQPLLAEAAASLRVPVGTLGALPTATQVGFAAGVALLVPAGDAVDRRRLITVLTAASAVALAACALAPTAFWLLVAGLLLGVVSPVPQLVAPLAVALAGGERIGRTVGTVQAGLLVGVLASRTYAGALASVAGWRAVFWCSCAATVLLASALRRHLPAAPPAAPLRYRTALASVPKIFAADPRVRRIVVAGALVGVSFGAFWTPLTFLLVQHYRFGSATVGLFGLVAAAGAVVSPLAGRLTDRLGGRAGQTVMIGAVAAGWAVLLPGGTGLGWLIAGTVLLDVGTWSNQVGCQQALFALRPAMRSRLNACYFTLRFLGIAAGSFAGTLAWQAAGWFGVAGTGAAACGAALLVTHLPDRDPAAGRSRTGGIRAARRVAGPVAGGGVPR</sequence>